<organism evidence="3 4">
    <name type="scientific">Candidatus Blautia merdavium</name>
    <dbReference type="NCBI Taxonomy" id="2838494"/>
    <lineage>
        <taxon>Bacteria</taxon>
        <taxon>Bacillati</taxon>
        <taxon>Bacillota</taxon>
        <taxon>Clostridia</taxon>
        <taxon>Lachnospirales</taxon>
        <taxon>Lachnospiraceae</taxon>
        <taxon>Blautia</taxon>
    </lineage>
</organism>
<feature type="domain" description="Signal transduction histidine kinase internal region" evidence="2">
    <location>
        <begin position="381"/>
        <end position="460"/>
    </location>
</feature>
<keyword evidence="3" id="KW-0808">Transferase</keyword>
<dbReference type="CDD" id="cd06225">
    <property type="entry name" value="HAMP"/>
    <property type="match status" value="1"/>
</dbReference>
<dbReference type="SUPFAM" id="SSF55874">
    <property type="entry name" value="ATPase domain of HSP90 chaperone/DNA topoisomerase II/histidine kinase"/>
    <property type="match status" value="1"/>
</dbReference>
<dbReference type="Pfam" id="PF06580">
    <property type="entry name" value="His_kinase"/>
    <property type="match status" value="1"/>
</dbReference>
<evidence type="ECO:0000313" key="3">
    <source>
        <dbReference type="EMBL" id="HJC62323.1"/>
    </source>
</evidence>
<reference evidence="3" key="2">
    <citation type="submission" date="2021-04" db="EMBL/GenBank/DDBJ databases">
        <authorList>
            <person name="Gilroy R."/>
        </authorList>
    </citation>
    <scope>NUCLEOTIDE SEQUENCE</scope>
    <source>
        <strain evidence="3">ChiBcec2-3848</strain>
    </source>
</reference>
<dbReference type="EMBL" id="DWVZ01000019">
    <property type="protein sequence ID" value="HJC62323.1"/>
    <property type="molecule type" value="Genomic_DNA"/>
</dbReference>
<keyword evidence="1" id="KW-1133">Transmembrane helix</keyword>
<dbReference type="InterPro" id="IPR010559">
    <property type="entry name" value="Sig_transdc_His_kin_internal"/>
</dbReference>
<dbReference type="PANTHER" id="PTHR34220:SF7">
    <property type="entry name" value="SENSOR HISTIDINE KINASE YPDA"/>
    <property type="match status" value="1"/>
</dbReference>
<dbReference type="Gene3D" id="3.30.565.10">
    <property type="entry name" value="Histidine kinase-like ATPase, C-terminal domain"/>
    <property type="match status" value="1"/>
</dbReference>
<gene>
    <name evidence="3" type="ORF">H9753_01710</name>
</gene>
<accession>A0A9D2TB75</accession>
<dbReference type="GO" id="GO:0000155">
    <property type="term" value="F:phosphorelay sensor kinase activity"/>
    <property type="evidence" value="ECO:0007669"/>
    <property type="project" value="InterPro"/>
</dbReference>
<reference evidence="3" key="1">
    <citation type="journal article" date="2021" name="PeerJ">
        <title>Extensive microbial diversity within the chicken gut microbiome revealed by metagenomics and culture.</title>
        <authorList>
            <person name="Gilroy R."/>
            <person name="Ravi A."/>
            <person name="Getino M."/>
            <person name="Pursley I."/>
            <person name="Horton D.L."/>
            <person name="Alikhan N.F."/>
            <person name="Baker D."/>
            <person name="Gharbi K."/>
            <person name="Hall N."/>
            <person name="Watson M."/>
            <person name="Adriaenssens E.M."/>
            <person name="Foster-Nyarko E."/>
            <person name="Jarju S."/>
            <person name="Secka A."/>
            <person name="Antonio M."/>
            <person name="Oren A."/>
            <person name="Chaudhuri R.R."/>
            <person name="La Ragione R."/>
            <person name="Hildebrand F."/>
            <person name="Pallen M.J."/>
        </authorList>
    </citation>
    <scope>NUCLEOTIDE SEQUENCE</scope>
    <source>
        <strain evidence="3">ChiBcec2-3848</strain>
    </source>
</reference>
<feature type="transmembrane region" description="Helical" evidence="1">
    <location>
        <begin position="289"/>
        <end position="309"/>
    </location>
</feature>
<evidence type="ECO:0000259" key="2">
    <source>
        <dbReference type="Pfam" id="PF06580"/>
    </source>
</evidence>
<proteinExistence type="predicted"/>
<evidence type="ECO:0000313" key="4">
    <source>
        <dbReference type="Proteomes" id="UP000823886"/>
    </source>
</evidence>
<dbReference type="GO" id="GO:0016020">
    <property type="term" value="C:membrane"/>
    <property type="evidence" value="ECO:0007669"/>
    <property type="project" value="InterPro"/>
</dbReference>
<keyword evidence="3" id="KW-0418">Kinase</keyword>
<keyword evidence="1" id="KW-0472">Membrane</keyword>
<dbReference type="InterPro" id="IPR050640">
    <property type="entry name" value="Bact_2-comp_sensor_kinase"/>
</dbReference>
<dbReference type="InterPro" id="IPR036890">
    <property type="entry name" value="HATPase_C_sf"/>
</dbReference>
<sequence>MFLLGVFFLFTYSHYKSNTLADAKKESENLCVSAANAVDNQLYNLSTISMNIVYSNAIKSNFKEFSSLYQKTGNDPEALVASREKATSIHDIVTAIIGAYQSASSIKLYTMDGSCVEAGYFMRTSTEDLASLPWYEEVLALNGHRYFTAPQTNADLPSREGNSGSHKFISLIRLFLDREGKPEGIVEVIQDCSEIFGFVSQLEDANPDTRVQIYNSRGEQVYPYSDSSQYDFYSEIEKNHLKESRSQFIQTEDQQSLLFTYETIPDYDWTVTVVKTRESVFLPLHNFQLFFAGIAVLSILVTLWICFSISQQMTKPLQKLTAAASKITINRVLSEEKVNLTSADSSIQELSTLCESIRSMYEKLRSTSQEVLLSRSEETRAKLQATQSLINPHFLYNSLTNISIMAEEEMNEEIVKICQALCDYFRYISSSKDMVVTLETEIFYTRRYLECMKFRFGEQLEYETDISEETRGFYIPKLIIQPIVENAFKYAFVISPPWKLKITSEISEDSWILKIEDNGGNLSDEKKRELLNLYENLDLGQELKSLQIGGMGLKNVYLRLKMLYGDKAIFRIENSLPRRTIFILGGPIYRTREEYYHEHPKL</sequence>
<dbReference type="PANTHER" id="PTHR34220">
    <property type="entry name" value="SENSOR HISTIDINE KINASE YPDA"/>
    <property type="match status" value="1"/>
</dbReference>
<dbReference type="Proteomes" id="UP000823886">
    <property type="component" value="Unassembled WGS sequence"/>
</dbReference>
<comment type="caution">
    <text evidence="3">The sequence shown here is derived from an EMBL/GenBank/DDBJ whole genome shotgun (WGS) entry which is preliminary data.</text>
</comment>
<protein>
    <submittedName>
        <fullName evidence="3">Histidine kinase</fullName>
    </submittedName>
</protein>
<keyword evidence="1" id="KW-0812">Transmembrane</keyword>
<evidence type="ECO:0000256" key="1">
    <source>
        <dbReference type="SAM" id="Phobius"/>
    </source>
</evidence>
<dbReference type="AlphaFoldDB" id="A0A9D2TB75"/>
<dbReference type="Gene3D" id="6.10.340.10">
    <property type="match status" value="1"/>
</dbReference>
<name>A0A9D2TB75_9FIRM</name>